<proteinExistence type="predicted"/>
<dbReference type="SUPFAM" id="SSF50249">
    <property type="entry name" value="Nucleic acid-binding proteins"/>
    <property type="match status" value="1"/>
</dbReference>
<evidence type="ECO:0000313" key="6">
    <source>
        <dbReference type="Proteomes" id="UP000656813"/>
    </source>
</evidence>
<dbReference type="Pfam" id="PF01588">
    <property type="entry name" value="tRNA_bind"/>
    <property type="match status" value="1"/>
</dbReference>
<dbReference type="NCBIfam" id="NF045760">
    <property type="entry name" value="YtpR"/>
    <property type="match status" value="1"/>
</dbReference>
<keyword evidence="6" id="KW-1185">Reference proteome</keyword>
<sequence length="206" mass="22533">MNIYYNKAGIGDVLIIDYLKEATEVESFDHGKGITKITDLEGEVVGYNLFNASQYFDLNDTGKIKTDQAFIQRLNDVFAEKGITDTDFIYDPLPDFVVGYVKEKQAHPDADKLSVCQVDIGEKQPLQIVCGAPNIEQDQKVVVARVGAVMPSGMIIKDAALRGVQSSGMICSARELGLPNAPTKKGILVLDETETVGKDFFASINH</sequence>
<evidence type="ECO:0000256" key="1">
    <source>
        <dbReference type="ARBA" id="ARBA00022555"/>
    </source>
</evidence>
<organism evidence="5 6">
    <name type="scientific">Pullulanibacillus pueri</name>
    <dbReference type="NCBI Taxonomy" id="1437324"/>
    <lineage>
        <taxon>Bacteria</taxon>
        <taxon>Bacillati</taxon>
        <taxon>Bacillota</taxon>
        <taxon>Bacilli</taxon>
        <taxon>Bacillales</taxon>
        <taxon>Sporolactobacillaceae</taxon>
        <taxon>Pullulanibacillus</taxon>
    </lineage>
</organism>
<evidence type="ECO:0000256" key="3">
    <source>
        <dbReference type="PROSITE-ProRule" id="PRU00209"/>
    </source>
</evidence>
<reference evidence="5" key="2">
    <citation type="submission" date="2020-09" db="EMBL/GenBank/DDBJ databases">
        <authorList>
            <person name="Sun Q."/>
            <person name="Zhou Y."/>
        </authorList>
    </citation>
    <scope>NUCLEOTIDE SEQUENCE</scope>
    <source>
        <strain evidence="5">CGMCC 1.12777</strain>
    </source>
</reference>
<dbReference type="PROSITE" id="PS50886">
    <property type="entry name" value="TRBD"/>
    <property type="match status" value="1"/>
</dbReference>
<evidence type="ECO:0000313" key="5">
    <source>
        <dbReference type="EMBL" id="GGH88132.1"/>
    </source>
</evidence>
<name>A0A8J3A203_9BACL</name>
<gene>
    <name evidence="5" type="ORF">GCM10007096_39770</name>
</gene>
<dbReference type="Pfam" id="PF14794">
    <property type="entry name" value="DUF4479"/>
    <property type="match status" value="1"/>
</dbReference>
<comment type="caution">
    <text evidence="5">The sequence shown here is derived from an EMBL/GenBank/DDBJ whole genome shotgun (WGS) entry which is preliminary data.</text>
</comment>
<feature type="domain" description="TRNA-binding" evidence="4">
    <location>
        <begin position="90"/>
        <end position="201"/>
    </location>
</feature>
<dbReference type="CDD" id="cd02796">
    <property type="entry name" value="tRNA_bind_bactPheRS"/>
    <property type="match status" value="1"/>
</dbReference>
<dbReference type="RefSeq" id="WP_188499127.1">
    <property type="nucleotide sequence ID" value="NZ_BMFV01000047.1"/>
</dbReference>
<dbReference type="Gene3D" id="3.30.1940.10">
    <property type="entry name" value="YtpR-like"/>
    <property type="match status" value="1"/>
</dbReference>
<dbReference type="EMBL" id="BMFV01000047">
    <property type="protein sequence ID" value="GGH88132.1"/>
    <property type="molecule type" value="Genomic_DNA"/>
</dbReference>
<dbReference type="AlphaFoldDB" id="A0A8J3A203"/>
<protein>
    <submittedName>
        <fullName evidence="5">tRNA-binding protein</fullName>
    </submittedName>
</protein>
<dbReference type="InterPro" id="IPR033714">
    <property type="entry name" value="tRNA_bind_bactPheRS"/>
</dbReference>
<dbReference type="InterPro" id="IPR037154">
    <property type="entry name" value="YtpR-like_sf"/>
</dbReference>
<keyword evidence="1 3" id="KW-0820">tRNA-binding</keyword>
<dbReference type="GO" id="GO:0000049">
    <property type="term" value="F:tRNA binding"/>
    <property type="evidence" value="ECO:0007669"/>
    <property type="project" value="UniProtKB-UniRule"/>
</dbReference>
<dbReference type="Gene3D" id="2.40.50.140">
    <property type="entry name" value="Nucleic acid-binding proteins"/>
    <property type="match status" value="1"/>
</dbReference>
<evidence type="ECO:0000259" key="4">
    <source>
        <dbReference type="PROSITE" id="PS50886"/>
    </source>
</evidence>
<dbReference type="InterPro" id="IPR027855">
    <property type="entry name" value="DUF4479"/>
</dbReference>
<dbReference type="InterPro" id="IPR002547">
    <property type="entry name" value="tRNA-bd_dom"/>
</dbReference>
<evidence type="ECO:0000256" key="2">
    <source>
        <dbReference type="ARBA" id="ARBA00022884"/>
    </source>
</evidence>
<keyword evidence="2 3" id="KW-0694">RNA-binding</keyword>
<dbReference type="Proteomes" id="UP000656813">
    <property type="component" value="Unassembled WGS sequence"/>
</dbReference>
<reference evidence="5" key="1">
    <citation type="journal article" date="2014" name="Int. J. Syst. Evol. Microbiol.">
        <title>Complete genome sequence of Corynebacterium casei LMG S-19264T (=DSM 44701T), isolated from a smear-ripened cheese.</title>
        <authorList>
            <consortium name="US DOE Joint Genome Institute (JGI-PGF)"/>
            <person name="Walter F."/>
            <person name="Albersmeier A."/>
            <person name="Kalinowski J."/>
            <person name="Ruckert C."/>
        </authorList>
    </citation>
    <scope>NUCLEOTIDE SEQUENCE</scope>
    <source>
        <strain evidence="5">CGMCC 1.12777</strain>
    </source>
</reference>
<dbReference type="InterPro" id="IPR012340">
    <property type="entry name" value="NA-bd_OB-fold"/>
</dbReference>
<dbReference type="FunFam" id="2.40.50.140:FF:000045">
    <property type="entry name" value="Phenylalanine--tRNA ligase beta subunit"/>
    <property type="match status" value="1"/>
</dbReference>
<accession>A0A8J3A203</accession>